<comment type="caution">
    <text evidence="1">The sequence shown here is derived from an EMBL/GenBank/DDBJ whole genome shotgun (WGS) entry which is preliminary data.</text>
</comment>
<organism evidence="1 2">
    <name type="scientific">Methanococcoides seepicolus</name>
    <dbReference type="NCBI Taxonomy" id="2828780"/>
    <lineage>
        <taxon>Archaea</taxon>
        <taxon>Methanobacteriati</taxon>
        <taxon>Methanobacteriota</taxon>
        <taxon>Stenosarchaea group</taxon>
        <taxon>Methanomicrobia</taxon>
        <taxon>Methanosarcinales</taxon>
        <taxon>Methanosarcinaceae</taxon>
        <taxon>Methanococcoides</taxon>
    </lineage>
</organism>
<evidence type="ECO:0000313" key="1">
    <source>
        <dbReference type="EMBL" id="MCM1987747.1"/>
    </source>
</evidence>
<dbReference type="SUPFAM" id="SSF54285">
    <property type="entry name" value="MoaD/ThiS"/>
    <property type="match status" value="1"/>
</dbReference>
<accession>A0A9E5DCG6</accession>
<keyword evidence="2" id="KW-1185">Reference proteome</keyword>
<dbReference type="Gene3D" id="3.10.20.30">
    <property type="match status" value="1"/>
</dbReference>
<dbReference type="InterPro" id="IPR016155">
    <property type="entry name" value="Mopterin_synth/thiamin_S_b"/>
</dbReference>
<name>A0A9E5DCG6_9EURY</name>
<dbReference type="AlphaFoldDB" id="A0A9E5DCG6"/>
<dbReference type="RefSeq" id="WP_250869085.1">
    <property type="nucleotide sequence ID" value="NZ_JAGSOI010000069.1"/>
</dbReference>
<dbReference type="InterPro" id="IPR053833">
    <property type="entry name" value="SAMP2"/>
</dbReference>
<dbReference type="Pfam" id="PF21965">
    <property type="entry name" value="SAMP2"/>
    <property type="match status" value="1"/>
</dbReference>
<proteinExistence type="predicted"/>
<sequence>MSTTIKVKIFPDNPDGHIINVPDDSTYEDLLNIMDINQELVILLNDGKAVPIDDIVVEGTVTILKAISGG</sequence>
<dbReference type="InterPro" id="IPR012675">
    <property type="entry name" value="Beta-grasp_dom_sf"/>
</dbReference>
<dbReference type="Proteomes" id="UP001056766">
    <property type="component" value="Unassembled WGS sequence"/>
</dbReference>
<dbReference type="EMBL" id="JAGSOI010000069">
    <property type="protein sequence ID" value="MCM1987747.1"/>
    <property type="molecule type" value="Genomic_DNA"/>
</dbReference>
<reference evidence="1" key="1">
    <citation type="journal article" date="2021" name="mSystems">
        <title>Bacteria and Archaea Synergistically Convert Glycine Betaine to Biogenic Methane in the Formosa Cold Seep of the South China Sea.</title>
        <authorList>
            <person name="Li L."/>
            <person name="Zhang W."/>
            <person name="Zhang S."/>
            <person name="Song L."/>
            <person name="Sun Q."/>
            <person name="Zhang H."/>
            <person name="Xiang H."/>
            <person name="Dong X."/>
        </authorList>
    </citation>
    <scope>NUCLEOTIDE SEQUENCE</scope>
    <source>
        <strain evidence="1">LLY</strain>
    </source>
</reference>
<gene>
    <name evidence="1" type="ORF">KDK67_12290</name>
</gene>
<evidence type="ECO:0000313" key="2">
    <source>
        <dbReference type="Proteomes" id="UP001056766"/>
    </source>
</evidence>
<reference evidence="1" key="2">
    <citation type="submission" date="2021-04" db="EMBL/GenBank/DDBJ databases">
        <authorList>
            <person name="Dong X."/>
        </authorList>
    </citation>
    <scope>NUCLEOTIDE SEQUENCE</scope>
    <source>
        <strain evidence="1">LLY</strain>
    </source>
</reference>
<protein>
    <submittedName>
        <fullName evidence="1">MoaD/ThiS family protein</fullName>
    </submittedName>
</protein>